<dbReference type="EMBL" id="JADIME010000049">
    <property type="protein sequence ID" value="MBO8465311.1"/>
    <property type="molecule type" value="Genomic_DNA"/>
</dbReference>
<evidence type="ECO:0000256" key="2">
    <source>
        <dbReference type="ARBA" id="ARBA00023125"/>
    </source>
</evidence>
<dbReference type="PANTHER" id="PTHR38445:SF10">
    <property type="entry name" value="GNTR-FAMILY TRANSCRIPTIONAL REGULATOR"/>
    <property type="match status" value="1"/>
</dbReference>
<evidence type="ECO:0000313" key="5">
    <source>
        <dbReference type="EMBL" id="MBO8465311.1"/>
    </source>
</evidence>
<keyword evidence="3" id="KW-0804">Transcription</keyword>
<protein>
    <submittedName>
        <fullName evidence="5">GntR family transcriptional regulator</fullName>
    </submittedName>
</protein>
<keyword evidence="2" id="KW-0238">DNA-binding</keyword>
<evidence type="ECO:0000259" key="4">
    <source>
        <dbReference type="PROSITE" id="PS50949"/>
    </source>
</evidence>
<organism evidence="5 6">
    <name type="scientific">Candidatus Merdivivens pullistercoris</name>
    <dbReference type="NCBI Taxonomy" id="2840873"/>
    <lineage>
        <taxon>Bacteria</taxon>
        <taxon>Pseudomonadati</taxon>
        <taxon>Bacteroidota</taxon>
        <taxon>Bacteroidia</taxon>
        <taxon>Bacteroidales</taxon>
        <taxon>Muribaculaceae</taxon>
        <taxon>Muribaculaceae incertae sedis</taxon>
        <taxon>Candidatus Merdivivens</taxon>
    </lineage>
</organism>
<dbReference type="Gene3D" id="1.10.10.10">
    <property type="entry name" value="Winged helix-like DNA-binding domain superfamily/Winged helix DNA-binding domain"/>
    <property type="match status" value="1"/>
</dbReference>
<dbReference type="PANTHER" id="PTHR38445">
    <property type="entry name" value="HTH-TYPE TRANSCRIPTIONAL REPRESSOR YTRA"/>
    <property type="match status" value="1"/>
</dbReference>
<dbReference type="Pfam" id="PF00392">
    <property type="entry name" value="GntR"/>
    <property type="match status" value="1"/>
</dbReference>
<keyword evidence="1" id="KW-0805">Transcription regulation</keyword>
<dbReference type="SMART" id="SM00345">
    <property type="entry name" value="HTH_GNTR"/>
    <property type="match status" value="1"/>
</dbReference>
<name>A0A9D9I5B4_9BACT</name>
<evidence type="ECO:0000256" key="3">
    <source>
        <dbReference type="ARBA" id="ARBA00023163"/>
    </source>
</evidence>
<reference evidence="5" key="1">
    <citation type="submission" date="2020-10" db="EMBL/GenBank/DDBJ databases">
        <authorList>
            <person name="Gilroy R."/>
        </authorList>
    </citation>
    <scope>NUCLEOTIDE SEQUENCE</scope>
    <source>
        <strain evidence="5">10037</strain>
    </source>
</reference>
<dbReference type="GO" id="GO:0003677">
    <property type="term" value="F:DNA binding"/>
    <property type="evidence" value="ECO:0007669"/>
    <property type="project" value="UniProtKB-KW"/>
</dbReference>
<gene>
    <name evidence="5" type="ORF">IAB93_04860</name>
</gene>
<evidence type="ECO:0000256" key="1">
    <source>
        <dbReference type="ARBA" id="ARBA00023015"/>
    </source>
</evidence>
<dbReference type="CDD" id="cd07377">
    <property type="entry name" value="WHTH_GntR"/>
    <property type="match status" value="1"/>
</dbReference>
<evidence type="ECO:0000313" key="6">
    <source>
        <dbReference type="Proteomes" id="UP000823597"/>
    </source>
</evidence>
<dbReference type="AlphaFoldDB" id="A0A9D9I5B4"/>
<dbReference type="GO" id="GO:0003700">
    <property type="term" value="F:DNA-binding transcription factor activity"/>
    <property type="evidence" value="ECO:0007669"/>
    <property type="project" value="InterPro"/>
</dbReference>
<accession>A0A9D9I5B4</accession>
<dbReference type="InterPro" id="IPR036390">
    <property type="entry name" value="WH_DNA-bd_sf"/>
</dbReference>
<dbReference type="InterPro" id="IPR000524">
    <property type="entry name" value="Tscrpt_reg_HTH_GntR"/>
</dbReference>
<dbReference type="SUPFAM" id="SSF46785">
    <property type="entry name" value="Winged helix' DNA-binding domain"/>
    <property type="match status" value="1"/>
</dbReference>
<comment type="caution">
    <text evidence="5">The sequence shown here is derived from an EMBL/GenBank/DDBJ whole genome shotgun (WGS) entry which is preliminary data.</text>
</comment>
<dbReference type="InterPro" id="IPR036388">
    <property type="entry name" value="WH-like_DNA-bd_sf"/>
</dbReference>
<dbReference type="Proteomes" id="UP000823597">
    <property type="component" value="Unassembled WGS sequence"/>
</dbReference>
<dbReference type="PROSITE" id="PS50949">
    <property type="entry name" value="HTH_GNTR"/>
    <property type="match status" value="1"/>
</dbReference>
<proteinExistence type="predicted"/>
<sequence length="130" mass="15090">MQFNDNMPIYLQIADRICENILSGKWGSDCRIPSVREMGAEYQVNPNTMMRSYDYLQQKNIIYNKRGIGYFVSPGSISLILEDQRKKLIDNDLPQMIKKMLLLGFGPENAIEAIRKEFDTVLQQEKPINQ</sequence>
<feature type="domain" description="HTH gntR-type" evidence="4">
    <location>
        <begin position="7"/>
        <end position="75"/>
    </location>
</feature>
<reference evidence="5" key="2">
    <citation type="journal article" date="2021" name="PeerJ">
        <title>Extensive microbial diversity within the chicken gut microbiome revealed by metagenomics and culture.</title>
        <authorList>
            <person name="Gilroy R."/>
            <person name="Ravi A."/>
            <person name="Getino M."/>
            <person name="Pursley I."/>
            <person name="Horton D.L."/>
            <person name="Alikhan N.F."/>
            <person name="Baker D."/>
            <person name="Gharbi K."/>
            <person name="Hall N."/>
            <person name="Watson M."/>
            <person name="Adriaenssens E.M."/>
            <person name="Foster-Nyarko E."/>
            <person name="Jarju S."/>
            <person name="Secka A."/>
            <person name="Antonio M."/>
            <person name="Oren A."/>
            <person name="Chaudhuri R.R."/>
            <person name="La Ragione R."/>
            <person name="Hildebrand F."/>
            <person name="Pallen M.J."/>
        </authorList>
    </citation>
    <scope>NUCLEOTIDE SEQUENCE</scope>
    <source>
        <strain evidence="5">10037</strain>
    </source>
</reference>